<protein>
    <submittedName>
        <fullName evidence="1">Uncharacterized protein</fullName>
    </submittedName>
</protein>
<sequence>MVNICPEFNGQDLSTAMVLRQLARRVNDEFRKNLPHVRLLELMHTTDGSLYAVMADVNLDAVLSQLPAKFGNRLVGYIRNADLGKPMWADLPARRIITPQPTQGIIDDTLYDTLRPGICICSGTQKDHGHPTWSSTTSGILVESLSGHRFMTAASHGIGATPGKTPEIWQVGSGDRTRFLGEAVQEIPFTDVSLVNLRPSIEFVNVPFENSAGEAPRFTRLFGEEPSDRAVDGTCYLNSPYTGEMEGVVVMTSVKIESSSHPTEESVRYVMYNWAYLGQEEGAADKARPPDGTCGSAIWNDDGVVLGFYHYYLQEGPFAGFAASVSANEVVSAGFRLAR</sequence>
<name>A0AAN9U273_9PEZI</name>
<reference evidence="1 2" key="1">
    <citation type="journal article" date="2023" name="PLoS ONE">
        <title>Cytospora paraplurivora sp. nov. isolated from orchards with fruit tree decline syndrome in Ontario, Canada.</title>
        <authorList>
            <person name="Ilyukhin E."/>
            <person name="Nguyen H.D.T."/>
            <person name="Castle A.J."/>
            <person name="Ellouze W."/>
        </authorList>
    </citation>
    <scope>NUCLEOTIDE SEQUENCE [LARGE SCALE GENOMIC DNA]</scope>
    <source>
        <strain evidence="1 2">FDS-564</strain>
    </source>
</reference>
<gene>
    <name evidence="1" type="ORF">SLS53_007994</name>
</gene>
<evidence type="ECO:0000313" key="1">
    <source>
        <dbReference type="EMBL" id="KAK7733999.1"/>
    </source>
</evidence>
<dbReference type="EMBL" id="JAJSPL020000044">
    <property type="protein sequence ID" value="KAK7733999.1"/>
    <property type="molecule type" value="Genomic_DNA"/>
</dbReference>
<proteinExistence type="predicted"/>
<accession>A0AAN9U273</accession>
<comment type="caution">
    <text evidence="1">The sequence shown here is derived from an EMBL/GenBank/DDBJ whole genome shotgun (WGS) entry which is preliminary data.</text>
</comment>
<organism evidence="1 2">
    <name type="scientific">Cytospora paraplurivora</name>
    <dbReference type="NCBI Taxonomy" id="2898453"/>
    <lineage>
        <taxon>Eukaryota</taxon>
        <taxon>Fungi</taxon>
        <taxon>Dikarya</taxon>
        <taxon>Ascomycota</taxon>
        <taxon>Pezizomycotina</taxon>
        <taxon>Sordariomycetes</taxon>
        <taxon>Sordariomycetidae</taxon>
        <taxon>Diaporthales</taxon>
        <taxon>Cytosporaceae</taxon>
        <taxon>Cytospora</taxon>
    </lineage>
</organism>
<dbReference type="Proteomes" id="UP001320245">
    <property type="component" value="Unassembled WGS sequence"/>
</dbReference>
<evidence type="ECO:0000313" key="2">
    <source>
        <dbReference type="Proteomes" id="UP001320245"/>
    </source>
</evidence>
<keyword evidence="2" id="KW-1185">Reference proteome</keyword>
<dbReference type="AlphaFoldDB" id="A0AAN9U273"/>